<proteinExistence type="inferred from homology"/>
<evidence type="ECO:0000313" key="4">
    <source>
        <dbReference type="EMBL" id="EOW80776.1"/>
    </source>
</evidence>
<gene>
    <name evidence="4" type="ORF">I592_00060</name>
    <name evidence="3" type="ORF">UKC_03902</name>
</gene>
<dbReference type="HOGENOM" id="CLU_010194_14_0_9"/>
<dbReference type="PRINTS" id="PR00081">
    <property type="entry name" value="GDHRDH"/>
</dbReference>
<keyword evidence="2" id="KW-0560">Oxidoreductase</keyword>
<protein>
    <recommendedName>
        <fullName evidence="7">Short chain dehydrogenase/reductase family oxidoreductase</fullName>
    </recommendedName>
</protein>
<dbReference type="InterPro" id="IPR036291">
    <property type="entry name" value="NAD(P)-bd_dom_sf"/>
</dbReference>
<evidence type="ECO:0000256" key="2">
    <source>
        <dbReference type="ARBA" id="ARBA00023002"/>
    </source>
</evidence>
<evidence type="ECO:0008006" key="7">
    <source>
        <dbReference type="Google" id="ProtNLM"/>
    </source>
</evidence>
<dbReference type="SUPFAM" id="SSF51735">
    <property type="entry name" value="NAD(P)-binding Rossmann-fold domains"/>
    <property type="match status" value="1"/>
</dbReference>
<dbReference type="PATRIC" id="fig|1158614.3.peg.3896"/>
<comment type="caution">
    <text evidence="3">The sequence shown here is derived from an EMBL/GenBank/DDBJ whole genome shotgun (WGS) entry which is preliminary data.</text>
</comment>
<dbReference type="GO" id="GO:0016491">
    <property type="term" value="F:oxidoreductase activity"/>
    <property type="evidence" value="ECO:0007669"/>
    <property type="project" value="UniProtKB-KW"/>
</dbReference>
<dbReference type="Proteomes" id="UP000014160">
    <property type="component" value="Unassembled WGS sequence"/>
</dbReference>
<dbReference type="RefSeq" id="WP_010782230.1">
    <property type="nucleotide sequence ID" value="NZ_ASWH01000001.1"/>
</dbReference>
<dbReference type="Pfam" id="PF00106">
    <property type="entry name" value="adh_short"/>
    <property type="match status" value="1"/>
</dbReference>
<sequence>MIFNDQTAIITGGARGLGFAYAQELAKRGAHVLIQDSGTNVDGCGDDPTIVQKAAEKLRAQGGSVRAVETTINTREGCHALVQEAIDTFGRVDILIHNAGWVGYQSITELTPEFLQRAVAVQMEAPIWLTQAVWPQMQQQNYGRIVLTTSCRAIYPEYAKPGLTAYAVTKLSQIGLMNVLANESRQTGIEINAVSPVARTRMWGADREPLDLKPESVVPGVVYLASSECHESAWILRASNGQFHGIRWQEGAEVDYPLDIKGQNCQTAEEVAEKWKKIAISVPEYRL</sequence>
<dbReference type="Proteomes" id="UP000013750">
    <property type="component" value="Unassembled WGS sequence"/>
</dbReference>
<dbReference type="EMBL" id="ASWH01000001">
    <property type="protein sequence ID" value="EOW80776.1"/>
    <property type="molecule type" value="Genomic_DNA"/>
</dbReference>
<dbReference type="InterPro" id="IPR002347">
    <property type="entry name" value="SDR_fam"/>
</dbReference>
<organism evidence="3 5">
    <name type="scientific">Enterococcus gilvus ATCC BAA-350</name>
    <dbReference type="NCBI Taxonomy" id="1158614"/>
    <lineage>
        <taxon>Bacteria</taxon>
        <taxon>Bacillati</taxon>
        <taxon>Bacillota</taxon>
        <taxon>Bacilli</taxon>
        <taxon>Lactobacillales</taxon>
        <taxon>Enterococcaceae</taxon>
        <taxon>Enterococcus</taxon>
    </lineage>
</organism>
<evidence type="ECO:0000313" key="3">
    <source>
        <dbReference type="EMBL" id="EOI53949.1"/>
    </source>
</evidence>
<dbReference type="InterPro" id="IPR051687">
    <property type="entry name" value="Peroxisomal_Beta-Oxidation"/>
</dbReference>
<dbReference type="OrthoDB" id="9775296at2"/>
<dbReference type="PANTHER" id="PTHR45024:SF2">
    <property type="entry name" value="SCP2 DOMAIN-CONTAINING PROTEIN"/>
    <property type="match status" value="1"/>
</dbReference>
<accession>R2XGI9</accession>
<evidence type="ECO:0000256" key="1">
    <source>
        <dbReference type="ARBA" id="ARBA00006484"/>
    </source>
</evidence>
<dbReference type="eggNOG" id="COG1028">
    <property type="taxonomic scope" value="Bacteria"/>
</dbReference>
<evidence type="ECO:0000313" key="5">
    <source>
        <dbReference type="Proteomes" id="UP000013750"/>
    </source>
</evidence>
<keyword evidence="6" id="KW-1185">Reference proteome</keyword>
<dbReference type="AlphaFoldDB" id="R2XGI9"/>
<comment type="similarity">
    <text evidence="1">Belongs to the short-chain dehydrogenases/reductases (SDR) family.</text>
</comment>
<reference evidence="3 5" key="1">
    <citation type="submission" date="2013-02" db="EMBL/GenBank/DDBJ databases">
        <title>The Genome Sequence of Enterococcus gilvus ATCC BAA-350.</title>
        <authorList>
            <consortium name="The Broad Institute Genome Sequencing Platform"/>
            <consortium name="The Broad Institute Genome Sequencing Center for Infectious Disease"/>
            <person name="Earl A.M."/>
            <person name="Gilmore M.S."/>
            <person name="Lebreton F."/>
            <person name="Walker B."/>
            <person name="Young S.K."/>
            <person name="Zeng Q."/>
            <person name="Gargeya S."/>
            <person name="Fitzgerald M."/>
            <person name="Haas B."/>
            <person name="Abouelleil A."/>
            <person name="Alvarado L."/>
            <person name="Arachchi H.M."/>
            <person name="Berlin A.M."/>
            <person name="Chapman S.B."/>
            <person name="Dewar J."/>
            <person name="Goldberg J."/>
            <person name="Griggs A."/>
            <person name="Gujja S."/>
            <person name="Hansen M."/>
            <person name="Howarth C."/>
            <person name="Imamovic A."/>
            <person name="Larimer J."/>
            <person name="McCowan C."/>
            <person name="Murphy C."/>
            <person name="Neiman D."/>
            <person name="Pearson M."/>
            <person name="Priest M."/>
            <person name="Roberts A."/>
            <person name="Saif S."/>
            <person name="Shea T."/>
            <person name="Sisk P."/>
            <person name="Sykes S."/>
            <person name="Wortman J."/>
            <person name="Nusbaum C."/>
            <person name="Birren B."/>
        </authorList>
    </citation>
    <scope>NUCLEOTIDE SEQUENCE [LARGE SCALE GENOMIC DNA]</scope>
    <source>
        <strain evidence="3 5">ATCC BAA-350</strain>
    </source>
</reference>
<evidence type="ECO:0000313" key="6">
    <source>
        <dbReference type="Proteomes" id="UP000014160"/>
    </source>
</evidence>
<dbReference type="PANTHER" id="PTHR45024">
    <property type="entry name" value="DEHYDROGENASES, SHORT CHAIN"/>
    <property type="match status" value="1"/>
</dbReference>
<reference evidence="4 6" key="2">
    <citation type="submission" date="2013-03" db="EMBL/GenBank/DDBJ databases">
        <title>The Genome Sequence of Enterococcus gilvus ATCC BAA-350 (PacBio/Illumina hybrid assembly).</title>
        <authorList>
            <consortium name="The Broad Institute Genomics Platform"/>
            <consortium name="The Broad Institute Genome Sequencing Center for Infectious Disease"/>
            <person name="Earl A."/>
            <person name="Russ C."/>
            <person name="Gilmore M."/>
            <person name="Surin D."/>
            <person name="Walker B."/>
            <person name="Young S."/>
            <person name="Zeng Q."/>
            <person name="Gargeya S."/>
            <person name="Fitzgerald M."/>
            <person name="Haas B."/>
            <person name="Abouelleil A."/>
            <person name="Allen A.W."/>
            <person name="Alvarado L."/>
            <person name="Arachchi H.M."/>
            <person name="Berlin A.M."/>
            <person name="Chapman S.B."/>
            <person name="Gainer-Dewar J."/>
            <person name="Goldberg J."/>
            <person name="Griggs A."/>
            <person name="Gujja S."/>
            <person name="Hansen M."/>
            <person name="Howarth C."/>
            <person name="Imamovic A."/>
            <person name="Ireland A."/>
            <person name="Larimer J."/>
            <person name="McCowan C."/>
            <person name="Murphy C."/>
            <person name="Pearson M."/>
            <person name="Poon T.W."/>
            <person name="Priest M."/>
            <person name="Roberts A."/>
            <person name="Saif S."/>
            <person name="Shea T."/>
            <person name="Sisk P."/>
            <person name="Sykes S."/>
            <person name="Wortman J."/>
            <person name="Nusbaum C."/>
            <person name="Birren B."/>
        </authorList>
    </citation>
    <scope>NUCLEOTIDE SEQUENCE [LARGE SCALE GENOMIC DNA]</scope>
    <source>
        <strain evidence="4 6">ATCC BAA-350</strain>
    </source>
</reference>
<name>R2XGI9_9ENTE</name>
<dbReference type="Gene3D" id="3.40.50.720">
    <property type="entry name" value="NAD(P)-binding Rossmann-like Domain"/>
    <property type="match status" value="1"/>
</dbReference>
<dbReference type="EMBL" id="AJDQ01000012">
    <property type="protein sequence ID" value="EOI53949.1"/>
    <property type="molecule type" value="Genomic_DNA"/>
</dbReference>